<protein>
    <recommendedName>
        <fullName evidence="3">SUZ domain-containing protein</fullName>
    </recommendedName>
</protein>
<dbReference type="AlphaFoldDB" id="A0A843X336"/>
<dbReference type="InterPro" id="IPR001374">
    <property type="entry name" value="R3H_dom"/>
</dbReference>
<dbReference type="SMART" id="SM00393">
    <property type="entry name" value="R3H"/>
    <property type="match status" value="1"/>
</dbReference>
<keyword evidence="5" id="KW-1185">Reference proteome</keyword>
<sequence length="354" mass="39890">MMSTLPSSSPAHGGGEPAAGGAGKEMEAPPQVDPFLVEALENPRHRLTVLRMELDIQRFMQIPDQYQFEFQHLSSSYLRCAAHRVAQHYGLLTIVLDNNLDGRGRIIVRKTPESRYPVVCLSGVPVKKPEDEKPGQIKIVIRPRAVRASSNDVIGNEIKQVSSRTMEEREEDYDKARARIFSGCINPEVDVSSQIVAESGSFCASTHETESNTKILEEAEKMAAKDGSSRVAIFKDREKDRSDPDYDRTYQRYFRGPSPDQNFSLGLYHVLQPSYLQYESGFPQLTQMQGGQTSAAYKQSNHIMGSYYTAGCNQTVPWPSPAVMYAQSYDHFRNAVFQAPFYQQPLSFEHHHKC</sequence>
<reference evidence="4" key="1">
    <citation type="submission" date="2017-07" db="EMBL/GenBank/DDBJ databases">
        <title>Taro Niue Genome Assembly and Annotation.</title>
        <authorList>
            <person name="Atibalentja N."/>
            <person name="Keating K."/>
            <person name="Fields C.J."/>
        </authorList>
    </citation>
    <scope>NUCLEOTIDE SEQUENCE</scope>
    <source>
        <strain evidence="4">Niue_2</strain>
        <tissue evidence="4">Leaf</tissue>
    </source>
</reference>
<dbReference type="InterPro" id="IPR051937">
    <property type="entry name" value="R3H_domain_containing"/>
</dbReference>
<keyword evidence="1" id="KW-0597">Phosphoprotein</keyword>
<dbReference type="PANTHER" id="PTHR15672:SF15">
    <property type="entry name" value="SINGLE-STRANDED NUCLEIC ACID BINDING R3H PROTEIN"/>
    <property type="match status" value="1"/>
</dbReference>
<comment type="caution">
    <text evidence="4">The sequence shown here is derived from an EMBL/GenBank/DDBJ whole genome shotgun (WGS) entry which is preliminary data.</text>
</comment>
<dbReference type="InterPro" id="IPR036867">
    <property type="entry name" value="R3H_dom_sf"/>
</dbReference>
<dbReference type="EMBL" id="NMUH01004965">
    <property type="protein sequence ID" value="MQM11394.1"/>
    <property type="molecule type" value="Genomic_DNA"/>
</dbReference>
<dbReference type="Pfam" id="PF01424">
    <property type="entry name" value="R3H"/>
    <property type="match status" value="1"/>
</dbReference>
<dbReference type="InterPro" id="IPR024771">
    <property type="entry name" value="SUZ"/>
</dbReference>
<dbReference type="PROSITE" id="PS51673">
    <property type="entry name" value="SUZ"/>
    <property type="match status" value="1"/>
</dbReference>
<dbReference type="Pfam" id="PF12752">
    <property type="entry name" value="SUZ"/>
    <property type="match status" value="1"/>
</dbReference>
<dbReference type="Gene3D" id="3.30.1370.50">
    <property type="entry name" value="R3H-like domain"/>
    <property type="match status" value="1"/>
</dbReference>
<dbReference type="SMR" id="A0A843X336"/>
<dbReference type="OrthoDB" id="278430at2759"/>
<evidence type="ECO:0000313" key="4">
    <source>
        <dbReference type="EMBL" id="MQM11394.1"/>
    </source>
</evidence>
<dbReference type="Proteomes" id="UP000652761">
    <property type="component" value="Unassembled WGS sequence"/>
</dbReference>
<evidence type="ECO:0000313" key="5">
    <source>
        <dbReference type="Proteomes" id="UP000652761"/>
    </source>
</evidence>
<feature type="region of interest" description="Disordered" evidence="2">
    <location>
        <begin position="1"/>
        <end position="28"/>
    </location>
</feature>
<proteinExistence type="predicted"/>
<organism evidence="4 5">
    <name type="scientific">Colocasia esculenta</name>
    <name type="common">Wild taro</name>
    <name type="synonym">Arum esculentum</name>
    <dbReference type="NCBI Taxonomy" id="4460"/>
    <lineage>
        <taxon>Eukaryota</taxon>
        <taxon>Viridiplantae</taxon>
        <taxon>Streptophyta</taxon>
        <taxon>Embryophyta</taxon>
        <taxon>Tracheophyta</taxon>
        <taxon>Spermatophyta</taxon>
        <taxon>Magnoliopsida</taxon>
        <taxon>Liliopsida</taxon>
        <taxon>Araceae</taxon>
        <taxon>Aroideae</taxon>
        <taxon>Colocasieae</taxon>
        <taxon>Colocasia</taxon>
    </lineage>
</organism>
<feature type="compositionally biased region" description="Low complexity" evidence="2">
    <location>
        <begin position="1"/>
        <end position="11"/>
    </location>
</feature>
<dbReference type="SUPFAM" id="SSF82708">
    <property type="entry name" value="R3H domain"/>
    <property type="match status" value="1"/>
</dbReference>
<feature type="domain" description="SUZ" evidence="3">
    <location>
        <begin position="115"/>
        <end position="185"/>
    </location>
</feature>
<gene>
    <name evidence="4" type="ORF">Taro_044302</name>
</gene>
<name>A0A843X336_COLES</name>
<feature type="compositionally biased region" description="Gly residues" evidence="2">
    <location>
        <begin position="12"/>
        <end position="23"/>
    </location>
</feature>
<accession>A0A843X336</accession>
<dbReference type="PANTHER" id="PTHR15672">
    <property type="entry name" value="CAMP-REGULATED PHOSPHOPROTEIN 21 RELATED R3H DOMAIN CONTAINING PROTEIN"/>
    <property type="match status" value="1"/>
</dbReference>
<dbReference type="GO" id="GO:0003676">
    <property type="term" value="F:nucleic acid binding"/>
    <property type="evidence" value="ECO:0007669"/>
    <property type="project" value="InterPro"/>
</dbReference>
<evidence type="ECO:0000256" key="2">
    <source>
        <dbReference type="SAM" id="MobiDB-lite"/>
    </source>
</evidence>
<evidence type="ECO:0000259" key="3">
    <source>
        <dbReference type="PROSITE" id="PS51673"/>
    </source>
</evidence>
<dbReference type="CDD" id="cd02642">
    <property type="entry name" value="R3H_encore_like"/>
    <property type="match status" value="1"/>
</dbReference>
<evidence type="ECO:0000256" key="1">
    <source>
        <dbReference type="ARBA" id="ARBA00022553"/>
    </source>
</evidence>